<keyword evidence="1" id="KW-0175">Coiled coil</keyword>
<dbReference type="InterPro" id="IPR011992">
    <property type="entry name" value="EF-hand-dom_pair"/>
</dbReference>
<dbReference type="PROSITE" id="PS50096">
    <property type="entry name" value="IQ"/>
    <property type="match status" value="2"/>
</dbReference>
<feature type="compositionally biased region" description="Acidic residues" evidence="2">
    <location>
        <begin position="181"/>
        <end position="192"/>
    </location>
</feature>
<accession>A0A1V9YLN8</accession>
<feature type="region of interest" description="Disordered" evidence="2">
    <location>
        <begin position="691"/>
        <end position="723"/>
    </location>
</feature>
<feature type="coiled-coil region" evidence="1">
    <location>
        <begin position="2390"/>
        <end position="2441"/>
    </location>
</feature>
<dbReference type="SMART" id="SM00015">
    <property type="entry name" value="IQ"/>
    <property type="match status" value="2"/>
</dbReference>
<sequence>MATPSAKRCAEAAETLRELLVTAASRGISIEDSFAHFDHGREGVIDLSQFVLGLRSLGIPVSVEVGSLLLFQISEKSSTHLTCNDFHRLVDPSSTLYSKRKIKPVVTKKKKRATTPAQPPPTKRRKRPSRITTTHDITRDQALASAQGLPQWAHDRSKRALKELQHLAKKRPFVPKTVLAPDDDRDSSEDDSAAVKEPNQASPPRPSTATIPHLELHSKATNFSTHVVDKDSELQYVIFDAPPMFDAPSSSYGEDLAAAQSRVSRHLDTAKARTSVRAMVVLDAFQTIEMMEALLQPFFHTYPAAKVLVVGHPSKVATDTVLTNATLAQWMGSLLLQLLATRAWSAQPKHGPGAVPQLLLGCGSGASVACYFSLITAPENPKLHVLSQSLSALVLLNGFCHVDSALKSKLHPLLHGLPAKGDTECHEQIAHLLFSDGYLHQCTREGAMTAFFEYRHDFLSQGNRGLLLHRLKGVAKYQDIRPVLRNLDVPLILLHGSQNGWVQPSMATAFQEHRVVVTSIAEAFQRQNSIYTAWLKAGHELLQERSSFSLQFIDSVVAAIMEHMTLASAVKPTASPDDNNSEINDRRTVGARARFDLVEEDPLVVQAKAAPAFNLEDQTDWSPRVKDIYNTNGIKGVRQELIDRFIDLPRGESARSLLGALKAAFDAEDAAHEAAQTAKARLAAVQEAQHEEMQRLATEKQQKLQRDQARKKQRLKKEEADFTSRERERMRIAAIAEFERRNRQSMDSEDECSRKREDYDRKCVQWEESNRIALLNVAELKEERSEALQTQIEINLGLERAAHRAALQAQLWELQRNLEANQVTLRGDTEGYALECGVESSDIPRVLQGIACVLHDATAVRNQKKLNLTQQTASTAKYATYNSQLQECSRSHSNLVRALHRAETENVIAKPDSGGAVRLVPATPSAIRALREKIQTLNQEMTQFQAMTSSAMEEVTMFDRAMQSISILQHRTETVVNDLNTKAALMITNANEELSSLREAQEMEIIADSKRLHATHTTEARVNVLTAELQRMQHIHTKMVDSSIYIAGTLQRVDKATLERMCTEELATLSTTLEELRASTIAAKSVRADLRTNIKRVVENLAQLLSAHKQLIKFQHFFQSTTVKAELENDERSRGQLEASAAAARLLLDVPDAAIVRTKKLFEHTLEEKEWVALDVKLGTPYSHLSERQTTEMHMDPLYQTLLSTADLEYILSLPSRINLALPFIKSHAHLRAHYLLRKYTCGDGETVLNAIDKQYTTTSTEPRETSLATILQRKLGESLRLKPWASCTEKEQLWLACDARLRPSDTAVLLPPFPSTFPAADVPTEAIQQIAAQAWSPNFSPMEDSIWCILHEYGGLHPDAQHIVVLSTLAEVVEADERATMIVDTKQTKSMLEASKCNLRARKSSTHEIRIDTMGLSLTVSIVFEGKFGATGYKIGRLAAMLYHVSPSGKPEPIGQVLYDHVEMNTSESMGRLVLRHAPIRVPIATGVYHVVVGCPSDTTYSISVTMHEAIDAGDFVKKAKSLALTQQARLPVGREEILEIWESMRLAERKLELVDKASYTAMSTAKDHEAKMTELQRILEAPSAPGAAAINRKEILAKIRTHDRAFTKHCKLHAIRQEEIRDIKHGLHHLASMHAKLLLERSELESALTYARQHLPYAVARMEGPTAGFKIAYALNADYNVVKTAKMRWRDLAALKQQLPKLLTSAQRIRRKYKKDRLSLDATERQWILLDRILHPDLYLWEQEAAHASHLLNQKTTVPLGYTLSVVEAQLNAYSAAELQRLLDAPYNTLSRKEIIVRKTILKYRDESVLRHAAITAADKPAAILRTLPLDALDADQRAWLALDKVLHPELHSRLMTQVPAAKQWTQESLTALLKTPEEAVATLDADNRRARALVLSYDAPYVEELLLGSQSKTTMQPAFSHSLVDHTQVGQKIEVDIDARCRTVLHELDRAIASTNEFMDSSVLHSAPQRFPTAVLRLELEKELDRLLLSQLTERETAEWKSFGNPKSLLHAYDDEDEGVAKQLQISDSDSDIEAKLAREAHKKALLRQQQKTNKKAKPSYQKQKRAIQDALVPRSIEEQQLELVKKTLGEGGCMACRANPCTWTPYLNATKDSIVHRANMLKDETERVKRSKETIVSSSLCMSAVRGGGGTISMRKADLFLELTSEVRVWEKHLRLRDIDAEFHATFNWTDDHFETVALHGFAQMQQTEKVKVALGREQNTLVAQLTAHEVVEDILEWMLEGWVFGERESRRKVQGYVPSLYKDGPLNMQVLRRLETMSAADRKIADELQDMKATKTKFGTPLAKWTPIEVDAQAIRVHKKAVQKGSAAEKVLDETEQALKFGLFCMTLMYFRGLSLLKAQKQIWGAKTTEHAKVHAAKPATGLQLERHKQELRQRRIDEANAKAKTGQERKSQKDLERIQAQRAKLFANNRLAKREAKAAVFLQRIYRGYLARTAAAKWKIRRAELEARQALEQAAATTMQRAYRGRLGRIAAEERRIELAEFIAQIRAQEAIEEEEAYWKRNRSERLRRRVMALVERKAA</sequence>
<evidence type="ECO:0000313" key="4">
    <source>
        <dbReference type="Proteomes" id="UP000243579"/>
    </source>
</evidence>
<name>A0A1V9YLN8_ACHHY</name>
<dbReference type="SUPFAM" id="SSF53474">
    <property type="entry name" value="alpha/beta-Hydrolases"/>
    <property type="match status" value="1"/>
</dbReference>
<dbReference type="Proteomes" id="UP000243579">
    <property type="component" value="Unassembled WGS sequence"/>
</dbReference>
<dbReference type="Gene3D" id="1.20.5.190">
    <property type="match status" value="1"/>
</dbReference>
<feature type="region of interest" description="Disordered" evidence="2">
    <location>
        <begin position="172"/>
        <end position="211"/>
    </location>
</feature>
<dbReference type="EMBL" id="JNBR01001491">
    <property type="protein sequence ID" value="OQR86627.1"/>
    <property type="molecule type" value="Genomic_DNA"/>
</dbReference>
<dbReference type="InterPro" id="IPR000048">
    <property type="entry name" value="IQ_motif_EF-hand-BS"/>
</dbReference>
<protein>
    <recommendedName>
        <fullName evidence="5">EF-hand domain-containing protein</fullName>
    </recommendedName>
</protein>
<feature type="compositionally biased region" description="Basic residues" evidence="2">
    <location>
        <begin position="104"/>
        <end position="113"/>
    </location>
</feature>
<dbReference type="SUPFAM" id="SSF47473">
    <property type="entry name" value="EF-hand"/>
    <property type="match status" value="1"/>
</dbReference>
<evidence type="ECO:0008006" key="5">
    <source>
        <dbReference type="Google" id="ProtNLM"/>
    </source>
</evidence>
<dbReference type="InterPro" id="IPR029058">
    <property type="entry name" value="AB_hydrolase_fold"/>
</dbReference>
<evidence type="ECO:0000313" key="3">
    <source>
        <dbReference type="EMBL" id="OQR86627.1"/>
    </source>
</evidence>
<dbReference type="OrthoDB" id="70856at2759"/>
<evidence type="ECO:0000256" key="1">
    <source>
        <dbReference type="SAM" id="Coils"/>
    </source>
</evidence>
<feature type="region of interest" description="Disordered" evidence="2">
    <location>
        <begin position="104"/>
        <end position="139"/>
    </location>
</feature>
<organism evidence="3 4">
    <name type="scientific">Achlya hypogyna</name>
    <name type="common">Oomycete</name>
    <name type="synonym">Protoachlya hypogyna</name>
    <dbReference type="NCBI Taxonomy" id="1202772"/>
    <lineage>
        <taxon>Eukaryota</taxon>
        <taxon>Sar</taxon>
        <taxon>Stramenopiles</taxon>
        <taxon>Oomycota</taxon>
        <taxon>Saprolegniomycetes</taxon>
        <taxon>Saprolegniales</taxon>
        <taxon>Achlyaceae</taxon>
        <taxon>Achlya</taxon>
    </lineage>
</organism>
<keyword evidence="4" id="KW-1185">Reference proteome</keyword>
<comment type="caution">
    <text evidence="3">The sequence shown here is derived from an EMBL/GenBank/DDBJ whole genome shotgun (WGS) entry which is preliminary data.</text>
</comment>
<dbReference type="Gene3D" id="3.40.50.1820">
    <property type="entry name" value="alpha/beta hydrolase"/>
    <property type="match status" value="1"/>
</dbReference>
<proteinExistence type="predicted"/>
<gene>
    <name evidence="3" type="ORF">ACHHYP_10305</name>
</gene>
<reference evidence="3 4" key="1">
    <citation type="journal article" date="2014" name="Genome Biol. Evol.">
        <title>The secreted proteins of Achlya hypogyna and Thraustotheca clavata identify the ancestral oomycete secretome and reveal gene acquisitions by horizontal gene transfer.</title>
        <authorList>
            <person name="Misner I."/>
            <person name="Blouin N."/>
            <person name="Leonard G."/>
            <person name="Richards T.A."/>
            <person name="Lane C.E."/>
        </authorList>
    </citation>
    <scope>NUCLEOTIDE SEQUENCE [LARGE SCALE GENOMIC DNA]</scope>
    <source>
        <strain evidence="3 4">ATCC 48635</strain>
    </source>
</reference>
<dbReference type="STRING" id="1202772.A0A1V9YLN8"/>
<evidence type="ECO:0000256" key="2">
    <source>
        <dbReference type="SAM" id="MobiDB-lite"/>
    </source>
</evidence>
<dbReference type="Pfam" id="PF00612">
    <property type="entry name" value="IQ"/>
    <property type="match status" value="1"/>
</dbReference>